<dbReference type="InterPro" id="IPR029060">
    <property type="entry name" value="PIN-like_dom_sf"/>
</dbReference>
<reference evidence="2 3" key="1">
    <citation type="journal article" date="2016" name="Genome Announc.">
        <title>Complete genome sequence of the hyperthermophilic and piezophilic archaeon Thermococcus barophilus Ch5, capable of growth at the expense of hydrogenogenesis from carbon monoxide and formate.</title>
        <authorList>
            <person name="Oger P."/>
            <person name="Sokolova T.G."/>
            <person name="Kozhevnikova D.A."/>
            <person name="Taranov E.A."/>
            <person name="Vannier P."/>
            <person name="Lee H.S."/>
            <person name="Kwon K.K."/>
            <person name="Kang S.G."/>
            <person name="Lee J.H."/>
            <person name="Bonch-Osmolovskaya E.A."/>
            <person name="Lebedinsky A.V."/>
        </authorList>
    </citation>
    <scope>NUCLEOTIDE SEQUENCE [LARGE SCALE GENOMIC DNA]</scope>
    <source>
        <strain evidence="3">Ch5</strain>
    </source>
</reference>
<dbReference type="AlphaFoldDB" id="A0A0S1XB21"/>
<evidence type="ECO:0000259" key="1">
    <source>
        <dbReference type="Pfam" id="PF13638"/>
    </source>
</evidence>
<name>A0A0S1XB21_THEBA</name>
<dbReference type="EMBL" id="CP013050">
    <property type="protein sequence ID" value="ALM74952.1"/>
    <property type="molecule type" value="Genomic_DNA"/>
</dbReference>
<proteinExistence type="predicted"/>
<gene>
    <name evidence="2" type="ORF">TBCH5v1_1007</name>
</gene>
<dbReference type="Gene3D" id="3.40.50.1010">
    <property type="entry name" value="5'-nuclease"/>
    <property type="match status" value="1"/>
</dbReference>
<dbReference type="Proteomes" id="UP000066042">
    <property type="component" value="Chromosome"/>
</dbReference>
<organism evidence="2 3">
    <name type="scientific">Thermococcus barophilus</name>
    <dbReference type="NCBI Taxonomy" id="55802"/>
    <lineage>
        <taxon>Archaea</taxon>
        <taxon>Methanobacteriati</taxon>
        <taxon>Methanobacteriota</taxon>
        <taxon>Thermococci</taxon>
        <taxon>Thermococcales</taxon>
        <taxon>Thermococcaceae</taxon>
        <taxon>Thermococcus</taxon>
    </lineage>
</organism>
<evidence type="ECO:0000313" key="3">
    <source>
        <dbReference type="Proteomes" id="UP000066042"/>
    </source>
</evidence>
<dbReference type="PATRIC" id="fig|55802.8.peg.999"/>
<evidence type="ECO:0000313" key="2">
    <source>
        <dbReference type="EMBL" id="ALM74952.1"/>
    </source>
</evidence>
<dbReference type="GeneID" id="26136276"/>
<protein>
    <recommendedName>
        <fullName evidence="1">PIN domain-containing protein</fullName>
    </recommendedName>
</protein>
<feature type="domain" description="PIN" evidence="1">
    <location>
        <begin position="110"/>
        <end position="247"/>
    </location>
</feature>
<accession>A0A0S1XB21</accession>
<sequence length="332" mass="38952">MEIIIDKPEVQILLNLLPDDAVVSYPLYGNFPLLKFRREGYGYGIEALTQPEDFSRILSEKKDSFHDLPTYRDFHECVLASGILKYSNLDDFEKHLESYALLSKRVIFALDTNIFYHRFVSSYTSLQRYELAVVDVVIWEIEQSMNYKYHLGHINALKRILPNSYLLDEFHNRRMKKSRKAAYIALKEFKALKDRIIEVRRVHEESGTNDELIVKSLKQFDKETPSLVVLLTADIAMTDIAELEGVEYFLFEYPHEKISTHHATPYQMRTLLFNLAAVFGVIRVEDVLIFGEFGGKVKLNDLKLKFLKNSIYHEFTFHLKLSRKLKELKIER</sequence>
<dbReference type="Pfam" id="PF13638">
    <property type="entry name" value="PIN_4"/>
    <property type="match status" value="1"/>
</dbReference>
<dbReference type="SUPFAM" id="SSF88723">
    <property type="entry name" value="PIN domain-like"/>
    <property type="match status" value="1"/>
</dbReference>
<dbReference type="InterPro" id="IPR002716">
    <property type="entry name" value="PIN_dom"/>
</dbReference>
<dbReference type="STRING" id="55802.TBCH5v1_1007"/>
<dbReference type="RefSeq" id="WP_056934999.1">
    <property type="nucleotide sequence ID" value="NZ_CP013050.1"/>
</dbReference>